<dbReference type="RefSeq" id="WP_337679623.1">
    <property type="nucleotide sequence ID" value="NZ_JBBFKB010000108.1"/>
</dbReference>
<dbReference type="EMBL" id="JBBFKC010000008">
    <property type="protein sequence ID" value="MEJ3691445.1"/>
    <property type="molecule type" value="Genomic_DNA"/>
</dbReference>
<gene>
    <name evidence="2" type="ORF">WF787_09480</name>
</gene>
<feature type="transmembrane region" description="Helical" evidence="1">
    <location>
        <begin position="57"/>
        <end position="74"/>
    </location>
</feature>
<comment type="caution">
    <text evidence="2">The sequence shown here is derived from an EMBL/GenBank/DDBJ whole genome shotgun (WGS) entry which is preliminary data.</text>
</comment>
<protein>
    <submittedName>
        <fullName evidence="2">Uncharacterized protein</fullName>
    </submittedName>
</protein>
<dbReference type="AlphaFoldDB" id="A0AB35Y0A0"/>
<evidence type="ECO:0000256" key="1">
    <source>
        <dbReference type="SAM" id="Phobius"/>
    </source>
</evidence>
<keyword evidence="1" id="KW-0472">Membrane</keyword>
<reference evidence="2 3" key="1">
    <citation type="submission" date="2024-03" db="EMBL/GenBank/DDBJ databases">
        <authorList>
            <person name="Plomp N."/>
            <person name="Harmsen H.J."/>
        </authorList>
    </citation>
    <scope>NUCLEOTIDE SEQUENCE [LARGE SCALE GENOMIC DNA]</scope>
    <source>
        <strain evidence="2 3">HTF-76H</strain>
    </source>
</reference>
<organism evidence="2 3">
    <name type="scientific">Faecalibacterium taiwanense</name>
    <dbReference type="NCBI Taxonomy" id="3030638"/>
    <lineage>
        <taxon>Bacteria</taxon>
        <taxon>Bacillati</taxon>
        <taxon>Bacillota</taxon>
        <taxon>Clostridia</taxon>
        <taxon>Eubacteriales</taxon>
        <taxon>Oscillospiraceae</taxon>
        <taxon>Faecalibacterium</taxon>
    </lineage>
</organism>
<keyword evidence="1" id="KW-0812">Transmembrane</keyword>
<evidence type="ECO:0000313" key="3">
    <source>
        <dbReference type="Proteomes" id="UP001379600"/>
    </source>
</evidence>
<keyword evidence="3" id="KW-1185">Reference proteome</keyword>
<dbReference type="Proteomes" id="UP001379600">
    <property type="component" value="Unassembled WGS sequence"/>
</dbReference>
<name>A0AB35Y0A0_9FIRM</name>
<proteinExistence type="predicted"/>
<evidence type="ECO:0000313" key="2">
    <source>
        <dbReference type="EMBL" id="MEJ3691445.1"/>
    </source>
</evidence>
<accession>A0AB35Y0A0</accession>
<keyword evidence="1" id="KW-1133">Transmembrane helix</keyword>
<sequence>MDFLDHHIRSISISTGNFIGIIVGQTIGDFIVEANKSKISPDMLPGKIEQLRSHPGVWIWLLTIAISYVIGFLIEKAYQKYK</sequence>